<gene>
    <name evidence="2" type="ORF">GCM10023320_37770</name>
</gene>
<feature type="domain" description="NAD(P)-binding" evidence="1">
    <location>
        <begin position="10"/>
        <end position="182"/>
    </location>
</feature>
<sequence length="197" mass="21024">MTSGTVWVEGATGKAGKRVTAALAAAGVSVRAASRHPGRPSGTVTPTRFDWYDESTWGASVAGSDAVFVKGLDSDGQAADLIARLVASAPRARHVVLMSAFGVDQAPTTAPRRAVERAVRESGREWTILRPNWLMQNFDEDDAVHARAIREDDELYAGSNGRRVGFVDARDVAEAAAAVLTADGHHGREYDLTGPRR</sequence>
<dbReference type="PANTHER" id="PTHR43162">
    <property type="match status" value="1"/>
</dbReference>
<dbReference type="PANTHER" id="PTHR43162:SF1">
    <property type="entry name" value="PRESTALK A DIFFERENTIATION PROTEIN A"/>
    <property type="match status" value="1"/>
</dbReference>
<dbReference type="InterPro" id="IPR051604">
    <property type="entry name" value="Ergot_Alk_Oxidoreductase"/>
</dbReference>
<name>A0ABP9NMH7_9PSEU</name>
<dbReference type="InterPro" id="IPR016040">
    <property type="entry name" value="NAD(P)-bd_dom"/>
</dbReference>
<dbReference type="RefSeq" id="WP_345606474.1">
    <property type="nucleotide sequence ID" value="NZ_BAABJO010000013.1"/>
</dbReference>
<evidence type="ECO:0000313" key="3">
    <source>
        <dbReference type="Proteomes" id="UP001500804"/>
    </source>
</evidence>
<protein>
    <recommendedName>
        <fullName evidence="1">NAD(P)-binding domain-containing protein</fullName>
    </recommendedName>
</protein>
<dbReference type="EMBL" id="BAABJO010000013">
    <property type="protein sequence ID" value="GAA5124535.1"/>
    <property type="molecule type" value="Genomic_DNA"/>
</dbReference>
<dbReference type="Pfam" id="PF13460">
    <property type="entry name" value="NAD_binding_10"/>
    <property type="match status" value="1"/>
</dbReference>
<dbReference type="Proteomes" id="UP001500804">
    <property type="component" value="Unassembled WGS sequence"/>
</dbReference>
<dbReference type="Gene3D" id="3.40.50.720">
    <property type="entry name" value="NAD(P)-binding Rossmann-like Domain"/>
    <property type="match status" value="1"/>
</dbReference>
<dbReference type="SUPFAM" id="SSF51735">
    <property type="entry name" value="NAD(P)-binding Rossmann-fold domains"/>
    <property type="match status" value="1"/>
</dbReference>
<reference evidence="3" key="1">
    <citation type="journal article" date="2019" name="Int. J. Syst. Evol. Microbiol.">
        <title>The Global Catalogue of Microorganisms (GCM) 10K type strain sequencing project: providing services to taxonomists for standard genome sequencing and annotation.</title>
        <authorList>
            <consortium name="The Broad Institute Genomics Platform"/>
            <consortium name="The Broad Institute Genome Sequencing Center for Infectious Disease"/>
            <person name="Wu L."/>
            <person name="Ma J."/>
        </authorList>
    </citation>
    <scope>NUCLEOTIDE SEQUENCE [LARGE SCALE GENOMIC DNA]</scope>
    <source>
        <strain evidence="3">JCM 18302</strain>
    </source>
</reference>
<evidence type="ECO:0000313" key="2">
    <source>
        <dbReference type="EMBL" id="GAA5124535.1"/>
    </source>
</evidence>
<keyword evidence="3" id="KW-1185">Reference proteome</keyword>
<dbReference type="Gene3D" id="3.90.25.10">
    <property type="entry name" value="UDP-galactose 4-epimerase, domain 1"/>
    <property type="match status" value="1"/>
</dbReference>
<comment type="caution">
    <text evidence="2">The sequence shown here is derived from an EMBL/GenBank/DDBJ whole genome shotgun (WGS) entry which is preliminary data.</text>
</comment>
<proteinExistence type="predicted"/>
<evidence type="ECO:0000259" key="1">
    <source>
        <dbReference type="Pfam" id="PF13460"/>
    </source>
</evidence>
<accession>A0ABP9NMH7</accession>
<dbReference type="InterPro" id="IPR036291">
    <property type="entry name" value="NAD(P)-bd_dom_sf"/>
</dbReference>
<organism evidence="2 3">
    <name type="scientific">Pseudonocardia adelaidensis</name>
    <dbReference type="NCBI Taxonomy" id="648754"/>
    <lineage>
        <taxon>Bacteria</taxon>
        <taxon>Bacillati</taxon>
        <taxon>Actinomycetota</taxon>
        <taxon>Actinomycetes</taxon>
        <taxon>Pseudonocardiales</taxon>
        <taxon>Pseudonocardiaceae</taxon>
        <taxon>Pseudonocardia</taxon>
    </lineage>
</organism>